<feature type="binding site" evidence="8">
    <location>
        <position position="534"/>
    </location>
    <ligand>
        <name>Mg(2+)</name>
        <dbReference type="ChEBI" id="CHEBI:18420"/>
        <label>1</label>
    </ligand>
</feature>
<feature type="domain" description="PurM-like C-terminal" evidence="10">
    <location>
        <begin position="571"/>
        <end position="715"/>
    </location>
</feature>
<accession>A0A662DHL3</accession>
<keyword evidence="6 8" id="KW-0067">ATP-binding</keyword>
<dbReference type="InterPro" id="IPR016188">
    <property type="entry name" value="PurM-like_N"/>
</dbReference>
<dbReference type="HAMAP" id="MF_00420">
    <property type="entry name" value="PurL_2"/>
    <property type="match status" value="1"/>
</dbReference>
<dbReference type="InterPro" id="IPR036676">
    <property type="entry name" value="PurM-like_C_sf"/>
</dbReference>
<dbReference type="GO" id="GO:0000287">
    <property type="term" value="F:magnesium ion binding"/>
    <property type="evidence" value="ECO:0007669"/>
    <property type="project" value="UniProtKB-UniRule"/>
</dbReference>
<dbReference type="Pfam" id="PF00586">
    <property type="entry name" value="AIRS"/>
    <property type="match status" value="2"/>
</dbReference>
<reference evidence="12 13" key="1">
    <citation type="submission" date="2018-06" db="EMBL/GenBank/DDBJ databases">
        <title>Extensive metabolic versatility and redundancy in microbially diverse, dynamic hydrothermal sediments.</title>
        <authorList>
            <person name="Dombrowski N."/>
            <person name="Teske A."/>
            <person name="Baker B.J."/>
        </authorList>
    </citation>
    <scope>NUCLEOTIDE SEQUENCE [LARGE SCALE GENOMIC DNA]</scope>
    <source>
        <strain evidence="12">B19_G9</strain>
    </source>
</reference>
<feature type="domain" description="PurM-like N-terminal" evidence="9">
    <location>
        <begin position="439"/>
        <end position="558"/>
    </location>
</feature>
<dbReference type="CDD" id="cd02204">
    <property type="entry name" value="PurL_repeat2"/>
    <property type="match status" value="1"/>
</dbReference>
<feature type="active site" description="Proton acceptor" evidence="8">
    <location>
        <position position="95"/>
    </location>
</feature>
<evidence type="ECO:0000259" key="9">
    <source>
        <dbReference type="Pfam" id="PF00586"/>
    </source>
</evidence>
<evidence type="ECO:0000256" key="3">
    <source>
        <dbReference type="ARBA" id="ARBA00022723"/>
    </source>
</evidence>
<feature type="binding site" evidence="8">
    <location>
        <position position="268"/>
    </location>
    <ligand>
        <name>Mg(2+)</name>
        <dbReference type="ChEBI" id="CHEBI:18420"/>
        <label>2</label>
    </ligand>
</feature>
<feature type="binding site" evidence="8">
    <location>
        <position position="496"/>
    </location>
    <ligand>
        <name>ATP</name>
        <dbReference type="ChEBI" id="CHEBI:30616"/>
    </ligand>
</feature>
<organism evidence="12 13">
    <name type="scientific">Aerophobetes bacterium</name>
    <dbReference type="NCBI Taxonomy" id="2030807"/>
    <lineage>
        <taxon>Bacteria</taxon>
        <taxon>Candidatus Aerophobota</taxon>
    </lineage>
</organism>
<dbReference type="GO" id="GO:0005737">
    <property type="term" value="C:cytoplasm"/>
    <property type="evidence" value="ECO:0007669"/>
    <property type="project" value="UniProtKB-SubCell"/>
</dbReference>
<feature type="binding site" evidence="8">
    <location>
        <position position="51"/>
    </location>
    <ligand>
        <name>ATP</name>
        <dbReference type="ChEBI" id="CHEBI:30616"/>
    </ligand>
</feature>
<dbReference type="Proteomes" id="UP000267654">
    <property type="component" value="Unassembled WGS sequence"/>
</dbReference>
<feature type="binding site" evidence="8">
    <location>
        <position position="240"/>
    </location>
    <ligand>
        <name>substrate</name>
    </ligand>
</feature>
<dbReference type="GO" id="GO:0005524">
    <property type="term" value="F:ATP binding"/>
    <property type="evidence" value="ECO:0007669"/>
    <property type="project" value="UniProtKB-UniRule"/>
</dbReference>
<evidence type="ECO:0000313" key="12">
    <source>
        <dbReference type="EMBL" id="RLE15260.1"/>
    </source>
</evidence>
<dbReference type="AlphaFoldDB" id="A0A662DHL3"/>
<keyword evidence="2 8" id="KW-0436">Ligase</keyword>
<feature type="active site" evidence="8">
    <location>
        <position position="48"/>
    </location>
</feature>
<dbReference type="SUPFAM" id="SSF56042">
    <property type="entry name" value="PurM C-terminal domain-like"/>
    <property type="match status" value="2"/>
</dbReference>
<feature type="binding site" evidence="8">
    <location>
        <position position="536"/>
    </location>
    <ligand>
        <name>substrate</name>
    </ligand>
</feature>
<comment type="caution">
    <text evidence="12">The sequence shown here is derived from an EMBL/GenBank/DDBJ whole genome shotgun (WGS) entry which is preliminary data.</text>
</comment>
<feature type="binding site" evidence="8">
    <location>
        <begin position="312"/>
        <end position="314"/>
    </location>
    <ligand>
        <name>substrate</name>
    </ligand>
</feature>
<dbReference type="UniPathway" id="UPA00074">
    <property type="reaction ID" value="UER00128"/>
</dbReference>
<keyword evidence="5 8" id="KW-0658">Purine biosynthesis</keyword>
<dbReference type="CDD" id="cd02203">
    <property type="entry name" value="PurL_repeat1"/>
    <property type="match status" value="1"/>
</dbReference>
<feature type="binding site" evidence="8">
    <location>
        <position position="117"/>
    </location>
    <ligand>
        <name>Mg(2+)</name>
        <dbReference type="ChEBI" id="CHEBI:18420"/>
        <label>2</label>
    </ligand>
</feature>
<comment type="similarity">
    <text evidence="8">Belongs to the FGAMS family.</text>
</comment>
<comment type="function">
    <text evidence="8">Part of the phosphoribosylformylglycinamidine synthase complex involved in the purines biosynthetic pathway. Catalyzes the ATP-dependent conversion of formylglycinamide ribonucleotide (FGAR) and glutamine to yield formylglycinamidine ribonucleotide (FGAM) and glutamate. The FGAM synthase complex is composed of three subunits. PurQ produces an ammonia molecule by converting glutamine to glutamate. PurL transfers the ammonia molecule to FGAR to form FGAM in an ATP-dependent manner. PurS interacts with PurQ and PurL and is thought to assist in the transfer of the ammonia molecule from PurQ to PurL.</text>
</comment>
<feature type="binding site" evidence="8">
    <location>
        <position position="93"/>
    </location>
    <ligand>
        <name>Mg(2+)</name>
        <dbReference type="ChEBI" id="CHEBI:18420"/>
        <label>1</label>
    </ligand>
</feature>
<dbReference type="InterPro" id="IPR041609">
    <property type="entry name" value="PurL_linker"/>
</dbReference>
<evidence type="ECO:0000259" key="11">
    <source>
        <dbReference type="Pfam" id="PF18072"/>
    </source>
</evidence>
<dbReference type="GO" id="GO:0004642">
    <property type="term" value="F:phosphoribosylformylglycinamidine synthase activity"/>
    <property type="evidence" value="ECO:0007669"/>
    <property type="project" value="UniProtKB-UniRule"/>
</dbReference>
<dbReference type="PANTHER" id="PTHR43555:SF1">
    <property type="entry name" value="PHOSPHORIBOSYLFORMYLGLYCINAMIDINE SYNTHASE SUBUNIT PURL"/>
    <property type="match status" value="1"/>
</dbReference>
<evidence type="ECO:0000256" key="8">
    <source>
        <dbReference type="HAMAP-Rule" id="MF_00420"/>
    </source>
</evidence>
<dbReference type="EC" id="6.3.5.3" evidence="8"/>
<gene>
    <name evidence="8" type="primary">purL</name>
    <name evidence="12" type="ORF">DRI96_00125</name>
</gene>
<evidence type="ECO:0000256" key="2">
    <source>
        <dbReference type="ARBA" id="ARBA00022598"/>
    </source>
</evidence>
<dbReference type="Gene3D" id="3.90.650.10">
    <property type="entry name" value="PurM-like C-terminal domain"/>
    <property type="match status" value="2"/>
</dbReference>
<keyword evidence="7 8" id="KW-0460">Magnesium</keyword>
<comment type="caution">
    <text evidence="8">Lacks conserved residue(s) required for the propagation of feature annotation.</text>
</comment>
<feature type="domain" description="PurM-like C-terminal" evidence="10">
    <location>
        <begin position="202"/>
        <end position="355"/>
    </location>
</feature>
<dbReference type="FunFam" id="3.30.1330.10:FF:000004">
    <property type="entry name" value="Phosphoribosylformylglycinamidine synthase subunit PurL"/>
    <property type="match status" value="1"/>
</dbReference>
<protein>
    <recommendedName>
        <fullName evidence="8">Phosphoribosylformylglycinamidine synthase subunit PurL</fullName>
        <shortName evidence="8">FGAM synthase</shortName>
        <ecNumber evidence="8">6.3.5.3</ecNumber>
    </recommendedName>
    <alternativeName>
        <fullName evidence="8">Formylglycinamide ribonucleotide amidotransferase subunit II</fullName>
        <shortName evidence="8">FGAR amidotransferase II</shortName>
        <shortName evidence="8">FGAR-AT II</shortName>
    </alternativeName>
    <alternativeName>
        <fullName evidence="8">Glutamine amidotransferase PurL</fullName>
    </alternativeName>
    <alternativeName>
        <fullName evidence="8">Phosphoribosylformylglycinamidine synthase subunit II</fullName>
    </alternativeName>
</protein>
<keyword evidence="3 8" id="KW-0479">Metal-binding</keyword>
<dbReference type="SUPFAM" id="SSF55326">
    <property type="entry name" value="PurM N-terminal domain-like"/>
    <property type="match status" value="2"/>
</dbReference>
<evidence type="ECO:0000256" key="7">
    <source>
        <dbReference type="ARBA" id="ARBA00022842"/>
    </source>
</evidence>
<keyword evidence="4 8" id="KW-0547">Nucleotide-binding</keyword>
<evidence type="ECO:0000256" key="4">
    <source>
        <dbReference type="ARBA" id="ARBA00022741"/>
    </source>
</evidence>
<feature type="domain" description="PurM-like N-terminal" evidence="9">
    <location>
        <begin position="75"/>
        <end position="189"/>
    </location>
</feature>
<evidence type="ECO:0000256" key="6">
    <source>
        <dbReference type="ARBA" id="ARBA00022840"/>
    </source>
</evidence>
<dbReference type="InterPro" id="IPR010074">
    <property type="entry name" value="PRibForGlyAmidine_synth_PurL"/>
</dbReference>
<dbReference type="GO" id="GO:0006189">
    <property type="term" value="P:'de novo' IMP biosynthetic process"/>
    <property type="evidence" value="ECO:0007669"/>
    <property type="project" value="UniProtKB-UniRule"/>
</dbReference>
<dbReference type="Pfam" id="PF02769">
    <property type="entry name" value="AIRS_C"/>
    <property type="match status" value="2"/>
</dbReference>
<feature type="binding site" evidence="8">
    <location>
        <position position="91"/>
    </location>
    <ligand>
        <name>ATP</name>
        <dbReference type="ChEBI" id="CHEBI:30616"/>
    </ligand>
</feature>
<dbReference type="Gene3D" id="3.30.1330.10">
    <property type="entry name" value="PurM-like, N-terminal domain"/>
    <property type="match status" value="2"/>
</dbReference>
<sequence length="746" mass="81749">MKEPVKIDLNLVKAHGLTEEEFERIKRILGREPNFTELGIFSVMWSEHCSYKSSKPTLKKFPTEGERVLVKAGEENAGVVDIGDNLAVVFKMESHNHPSAVEPYQGAATGVGGIIRDIFTMGARPIAIMDSLRFGPLNDPKSRYFLRGVVGGIAFYGNCIGIPTVGGETFFDESYRGNPLVNVLCVGIVKKDMIVKARARGVGNTIFYVGSSTGRDGLGGASFASREITEESHEDRPAVQIGDPFMEKLLLEATLELIKSGVVVGMQDMGAAGLTSSTVETASRGNCGVEIDISLVPRREEGMIPYEVMLSESQERMLVIVKKGMENEAKRIFEKWDLYAIPIGKVTSDGIFRIKDKDRPVAEIPVRSLTEDAPVYLRKRVKPAYLDEVSYLDVDTLPRPDDFNQVLIKMLTSPNIASKEWIWEQYDHMVGINTVVLPGSDAAVLRVKGTKKALALSCDGNGRYCFLDPYEGGKIAVAEAARNVVCVGATPIAITNCLNFGTPTDPEIFWQFTRCVEGMAEACQYLGIPVTGGNVSFYNENPTGAIDPTPVVGMLGLIENTDLICTPWFKEEGDLIVLIGDGKISLGGSEYLYLIHGLKKGRPPELNLSKEKALYDVCLKAIGKGLIKSAHDVSEGGIATSVVESCIINEEKFMGARIDLKNLEKEGERDDLLLFGEVQSCIVASCSPQNIDSLEKIAREKNIGFRLLGEVTGKELIIEKNGKKLISQNTANLYKLWREALSLKLR</sequence>
<dbReference type="NCBIfam" id="NF002290">
    <property type="entry name" value="PRK01213.1"/>
    <property type="match status" value="1"/>
</dbReference>
<dbReference type="Pfam" id="PF18072">
    <property type="entry name" value="FGAR-AT_linker"/>
    <property type="match status" value="1"/>
</dbReference>
<evidence type="ECO:0000313" key="13">
    <source>
        <dbReference type="Proteomes" id="UP000267654"/>
    </source>
</evidence>
<feature type="domain" description="Phosphoribosylformylglycinamidine synthase linker" evidence="11">
    <location>
        <begin position="13"/>
        <end position="52"/>
    </location>
</feature>
<evidence type="ECO:0000256" key="1">
    <source>
        <dbReference type="ARBA" id="ARBA00022490"/>
    </source>
</evidence>
<comment type="catalytic activity">
    <reaction evidence="8">
        <text>N(2)-formyl-N(1)-(5-phospho-beta-D-ribosyl)glycinamide + L-glutamine + ATP + H2O = 2-formamido-N(1)-(5-O-phospho-beta-D-ribosyl)acetamidine + L-glutamate + ADP + phosphate + H(+)</text>
        <dbReference type="Rhea" id="RHEA:17129"/>
        <dbReference type="ChEBI" id="CHEBI:15377"/>
        <dbReference type="ChEBI" id="CHEBI:15378"/>
        <dbReference type="ChEBI" id="CHEBI:29985"/>
        <dbReference type="ChEBI" id="CHEBI:30616"/>
        <dbReference type="ChEBI" id="CHEBI:43474"/>
        <dbReference type="ChEBI" id="CHEBI:58359"/>
        <dbReference type="ChEBI" id="CHEBI:147286"/>
        <dbReference type="ChEBI" id="CHEBI:147287"/>
        <dbReference type="ChEBI" id="CHEBI:456216"/>
        <dbReference type="EC" id="6.3.5.3"/>
    </reaction>
</comment>
<dbReference type="NCBIfam" id="TIGR01736">
    <property type="entry name" value="FGAM_synth_II"/>
    <property type="match status" value="1"/>
</dbReference>
<dbReference type="InterPro" id="IPR036921">
    <property type="entry name" value="PurM-like_N_sf"/>
</dbReference>
<feature type="binding site" evidence="8">
    <location>
        <position position="533"/>
    </location>
    <ligand>
        <name>ATP</name>
        <dbReference type="ChEBI" id="CHEBI:30616"/>
    </ligand>
</feature>
<comment type="subunit">
    <text evidence="8">Monomer. Part of the FGAM synthase complex composed of 1 PurL, 1 PurQ and 2 PurS subunits.</text>
</comment>
<proteinExistence type="inferred from homology"/>
<dbReference type="PANTHER" id="PTHR43555">
    <property type="entry name" value="PHOSPHORIBOSYLFORMYLGLYCINAMIDINE SYNTHASE SUBUNIT PURL"/>
    <property type="match status" value="1"/>
</dbReference>
<dbReference type="InterPro" id="IPR010918">
    <property type="entry name" value="PurM-like_C_dom"/>
</dbReference>
<keyword evidence="1 8" id="KW-0963">Cytoplasm</keyword>
<dbReference type="EMBL" id="QMQB01000003">
    <property type="protein sequence ID" value="RLE15260.1"/>
    <property type="molecule type" value="Genomic_DNA"/>
</dbReference>
<name>A0A662DHL3_UNCAE</name>
<dbReference type="PIRSF" id="PIRSF001587">
    <property type="entry name" value="FGAM_synthase_II"/>
    <property type="match status" value="1"/>
</dbReference>
<comment type="subcellular location">
    <subcellularLocation>
        <location evidence="8">Cytoplasm</location>
    </subcellularLocation>
</comment>
<evidence type="ECO:0000256" key="5">
    <source>
        <dbReference type="ARBA" id="ARBA00022755"/>
    </source>
</evidence>
<feature type="binding site" evidence="8">
    <location>
        <position position="116"/>
    </location>
    <ligand>
        <name>substrate</name>
    </ligand>
</feature>
<evidence type="ECO:0000259" key="10">
    <source>
        <dbReference type="Pfam" id="PF02769"/>
    </source>
</evidence>
<comment type="pathway">
    <text evidence="8">Purine metabolism; IMP biosynthesis via de novo pathway; 5-amino-1-(5-phospho-D-ribosyl)imidazole from N(2)-formyl-N(1)-(5-phospho-D-ribosyl)glycinamide: step 1/2.</text>
</comment>
<feature type="binding site" evidence="8">
    <location>
        <begin position="94"/>
        <end position="97"/>
    </location>
    <ligand>
        <name>substrate</name>
    </ligand>
</feature>